<dbReference type="Proteomes" id="UP000027987">
    <property type="component" value="Chromosome"/>
</dbReference>
<evidence type="ECO:0000256" key="2">
    <source>
        <dbReference type="ARBA" id="ARBA00022475"/>
    </source>
</evidence>
<evidence type="ECO:0000259" key="7">
    <source>
        <dbReference type="Pfam" id="PF05231"/>
    </source>
</evidence>
<keyword evidence="9" id="KW-1185">Reference proteome</keyword>
<evidence type="ECO:0000313" key="8">
    <source>
        <dbReference type="EMBL" id="AIF47174.1"/>
    </source>
</evidence>
<evidence type="ECO:0000256" key="5">
    <source>
        <dbReference type="ARBA" id="ARBA00023136"/>
    </source>
</evidence>
<keyword evidence="3 6" id="KW-0812">Transmembrane</keyword>
<dbReference type="HOGENOM" id="CLU_498508_0_0_6"/>
<evidence type="ECO:0000313" key="9">
    <source>
        <dbReference type="Proteomes" id="UP000027987"/>
    </source>
</evidence>
<evidence type="ECO:0000256" key="3">
    <source>
        <dbReference type="ARBA" id="ARBA00022692"/>
    </source>
</evidence>
<evidence type="ECO:0000256" key="4">
    <source>
        <dbReference type="ARBA" id="ARBA00022989"/>
    </source>
</evidence>
<evidence type="ECO:0000256" key="1">
    <source>
        <dbReference type="ARBA" id="ARBA00004651"/>
    </source>
</evidence>
<feature type="transmembrane region" description="Helical" evidence="6">
    <location>
        <begin position="156"/>
        <end position="176"/>
    </location>
</feature>
<dbReference type="KEGG" id="dja:HY57_07740"/>
<name>A0A075JZ47_9GAMM</name>
<organism evidence="8 9">
    <name type="scientific">Dyella japonica A8</name>
    <dbReference type="NCBI Taxonomy" id="1217721"/>
    <lineage>
        <taxon>Bacteria</taxon>
        <taxon>Pseudomonadati</taxon>
        <taxon>Pseudomonadota</taxon>
        <taxon>Gammaproteobacteria</taxon>
        <taxon>Lysobacterales</taxon>
        <taxon>Rhodanobacteraceae</taxon>
        <taxon>Dyella</taxon>
    </lineage>
</organism>
<dbReference type="InterPro" id="IPR007895">
    <property type="entry name" value="MASE1"/>
</dbReference>
<evidence type="ECO:0000256" key="6">
    <source>
        <dbReference type="SAM" id="Phobius"/>
    </source>
</evidence>
<feature type="transmembrane region" description="Helical" evidence="6">
    <location>
        <begin position="82"/>
        <end position="101"/>
    </location>
</feature>
<dbReference type="OrthoDB" id="5929525at2"/>
<feature type="transmembrane region" description="Helical" evidence="6">
    <location>
        <begin position="20"/>
        <end position="47"/>
    </location>
</feature>
<dbReference type="EMBL" id="CP008884">
    <property type="protein sequence ID" value="AIF47174.1"/>
    <property type="molecule type" value="Genomic_DNA"/>
</dbReference>
<dbReference type="GO" id="GO:0005886">
    <property type="term" value="C:plasma membrane"/>
    <property type="evidence" value="ECO:0007669"/>
    <property type="project" value="UniProtKB-SubCell"/>
</dbReference>
<reference evidence="8 9" key="1">
    <citation type="submission" date="2014-07" db="EMBL/GenBank/DDBJ databases">
        <title>Complete Genome Sequence of Dyella japonica Strain A8 Isolated from Malaysian Tropical Soil.</title>
        <authorList>
            <person name="Hui R.K.H."/>
            <person name="Chen J.-W."/>
            <person name="Chan K.-G."/>
            <person name="Leung F.C.C."/>
        </authorList>
    </citation>
    <scope>NUCLEOTIDE SEQUENCE [LARGE SCALE GENOMIC DNA]</scope>
    <source>
        <strain evidence="8 9">A8</strain>
    </source>
</reference>
<dbReference type="Pfam" id="PF05231">
    <property type="entry name" value="MASE1"/>
    <property type="match status" value="1"/>
</dbReference>
<sequence length="533" mass="59459">MLDAPWANPWFRRMGIAVSYGLLIYLVRQVSITHFLLLTGVHLTVLLLTRYRDWPALVIGEVAALIPITIECLDQWGYGVPWGLFNIVPGIVVMAPVVWLVRERWPIMTSRHTLNMGSLLGCALVLSFVMTGYNIASMTVMNLPAGYVAHYDKLCVEWVLGNYLGILAVTPVALFAHQLFNGARLREVGVRLLDNRTVLDSIFLVIPTLLLLVWIGLESARVRQIAQVAMFLPIVWLAMRHGWQGAAIGGTASSLAVVALMPATYDQQTMQAEAIVAFAISSMLLLGARIGALHQHAEQERMDVRMALALAQRNVHIGEMQLRTTSLALEQIRETVQASFSMMMSRLRHLQPTIEDRSYHRQALVAQDQLFRLADSLYPVSWRERGLPAALREGAIPRALDETGVGYWCDLRGPLSRLSQTLHLAIYRLVVEVVADACAKRNISEVIVRVRCGEKGGRRWALVSMIFRDTASTSGNVRWDELLPRVMRSTSGMGWAGIRDRAMTFEGDAREHLIANGRRVSLLLLDPITISGV</sequence>
<dbReference type="AlphaFoldDB" id="A0A075JZ47"/>
<feature type="transmembrane region" description="Helical" evidence="6">
    <location>
        <begin position="113"/>
        <end position="136"/>
    </location>
</feature>
<feature type="transmembrane region" description="Helical" evidence="6">
    <location>
        <begin position="271"/>
        <end position="292"/>
    </location>
</feature>
<keyword evidence="5 6" id="KW-0472">Membrane</keyword>
<keyword evidence="2" id="KW-1003">Cell membrane</keyword>
<feature type="transmembrane region" description="Helical" evidence="6">
    <location>
        <begin position="197"/>
        <end position="216"/>
    </location>
</feature>
<feature type="domain" description="MASE1" evidence="7">
    <location>
        <begin position="14"/>
        <end position="291"/>
    </location>
</feature>
<proteinExistence type="predicted"/>
<protein>
    <recommendedName>
        <fullName evidence="7">MASE1 domain-containing protein</fullName>
    </recommendedName>
</protein>
<feature type="transmembrane region" description="Helical" evidence="6">
    <location>
        <begin position="246"/>
        <end position="265"/>
    </location>
</feature>
<comment type="subcellular location">
    <subcellularLocation>
        <location evidence="1">Cell membrane</location>
        <topology evidence="1">Multi-pass membrane protein</topology>
    </subcellularLocation>
</comment>
<keyword evidence="4 6" id="KW-1133">Transmembrane helix</keyword>
<gene>
    <name evidence="8" type="ORF">HY57_07740</name>
</gene>
<dbReference type="PATRIC" id="fig|1217721.7.peg.1609"/>
<dbReference type="STRING" id="1217721.HY57_07740"/>
<accession>A0A075JZ47</accession>